<keyword evidence="3" id="KW-0813">Transport</keyword>
<comment type="subcellular location">
    <subcellularLocation>
        <location evidence="1">Cell envelope</location>
    </subcellularLocation>
</comment>
<keyword evidence="4" id="KW-0408">Iron</keyword>
<keyword evidence="4" id="KW-0410">Iron transport</keyword>
<dbReference type="SUPFAM" id="SSF53807">
    <property type="entry name" value="Helical backbone' metal receptor"/>
    <property type="match status" value="1"/>
</dbReference>
<name>A0ABS1S5R3_9RHOB</name>
<keyword evidence="9" id="KW-1185">Reference proteome</keyword>
<evidence type="ECO:0000256" key="4">
    <source>
        <dbReference type="ARBA" id="ARBA00022496"/>
    </source>
</evidence>
<dbReference type="EMBL" id="JAESHT010000008">
    <property type="protein sequence ID" value="MBL3674056.1"/>
    <property type="molecule type" value="Genomic_DNA"/>
</dbReference>
<keyword evidence="5" id="KW-0732">Signal</keyword>
<accession>A0ABS1S5R3</accession>
<evidence type="ECO:0000259" key="7">
    <source>
        <dbReference type="PROSITE" id="PS50983"/>
    </source>
</evidence>
<proteinExistence type="inferred from homology"/>
<protein>
    <submittedName>
        <fullName evidence="8">Siderophore ABC transporter substrate-binding protein</fullName>
    </submittedName>
</protein>
<dbReference type="Gene3D" id="3.40.50.1980">
    <property type="entry name" value="Nitrogenase molybdenum iron protein domain"/>
    <property type="match status" value="2"/>
</dbReference>
<dbReference type="InterPro" id="IPR002491">
    <property type="entry name" value="ABC_transptr_periplasmic_BD"/>
</dbReference>
<comment type="similarity">
    <text evidence="2">Belongs to the bacterial solute-binding protein 8 family.</text>
</comment>
<feature type="coiled-coil region" evidence="6">
    <location>
        <begin position="123"/>
        <end position="160"/>
    </location>
</feature>
<dbReference type="InterPro" id="IPR051313">
    <property type="entry name" value="Bact_iron-sidero_bind"/>
</dbReference>
<dbReference type="Pfam" id="PF01497">
    <property type="entry name" value="Peripla_BP_2"/>
    <property type="match status" value="1"/>
</dbReference>
<evidence type="ECO:0000256" key="3">
    <source>
        <dbReference type="ARBA" id="ARBA00022448"/>
    </source>
</evidence>
<dbReference type="CDD" id="cd01140">
    <property type="entry name" value="FatB"/>
    <property type="match status" value="1"/>
</dbReference>
<organism evidence="8 9">
    <name type="scientific">Paracoccus aerius</name>
    <dbReference type="NCBI Taxonomy" id="1915382"/>
    <lineage>
        <taxon>Bacteria</taxon>
        <taxon>Pseudomonadati</taxon>
        <taxon>Pseudomonadota</taxon>
        <taxon>Alphaproteobacteria</taxon>
        <taxon>Rhodobacterales</taxon>
        <taxon>Paracoccaceae</taxon>
        <taxon>Paracoccus</taxon>
    </lineage>
</organism>
<keyword evidence="4" id="KW-0406">Ion transport</keyword>
<dbReference type="RefSeq" id="WP_191310532.1">
    <property type="nucleotide sequence ID" value="NZ_BNCL01000008.1"/>
</dbReference>
<evidence type="ECO:0000313" key="9">
    <source>
        <dbReference type="Proteomes" id="UP000644749"/>
    </source>
</evidence>
<evidence type="ECO:0000256" key="1">
    <source>
        <dbReference type="ARBA" id="ARBA00004196"/>
    </source>
</evidence>
<dbReference type="Proteomes" id="UP000644749">
    <property type="component" value="Unassembled WGS sequence"/>
</dbReference>
<evidence type="ECO:0000256" key="2">
    <source>
        <dbReference type="ARBA" id="ARBA00008814"/>
    </source>
</evidence>
<gene>
    <name evidence="8" type="ORF">JL111_11215</name>
</gene>
<dbReference type="PANTHER" id="PTHR30532">
    <property type="entry name" value="IRON III DICITRATE-BINDING PERIPLASMIC PROTEIN"/>
    <property type="match status" value="1"/>
</dbReference>
<evidence type="ECO:0000256" key="6">
    <source>
        <dbReference type="SAM" id="Coils"/>
    </source>
</evidence>
<feature type="domain" description="Fe/B12 periplasmic-binding" evidence="7">
    <location>
        <begin position="33"/>
        <end position="293"/>
    </location>
</feature>
<evidence type="ECO:0000313" key="8">
    <source>
        <dbReference type="EMBL" id="MBL3674056.1"/>
    </source>
</evidence>
<dbReference type="PANTHER" id="PTHR30532:SF28">
    <property type="entry name" value="PETROBACTIN-BINDING PROTEIN YCLQ"/>
    <property type="match status" value="1"/>
</dbReference>
<sequence>MAVPASALADIVTETVTVRTAVGEVAAPVAPETVVALDLAALDSLAALGVPVAGRPDMTPPAYLAKAVEGVPTVGTLFEPDFEALAVMAPDLIVAGGRSQPQVAALSRIAPTLDMTVGAEDLVEEAKARLDAYGAIFDRAEQARDLKDDLDAALDETRTAVGGKGNALILLVSGTKISAYGAGSRFGWLHDRLDLPQAVPDLREGNHGEAVSFEFLAKADPDWLLVIDRGAAIGQGGEAAAATLDNPLVAGTKAGKAGQILYLDGAAMYLAAGGVQSLMLTLEQLRQSFANAGA</sequence>
<dbReference type="PROSITE" id="PS50983">
    <property type="entry name" value="FE_B12_PBP"/>
    <property type="match status" value="1"/>
</dbReference>
<keyword evidence="6" id="KW-0175">Coiled coil</keyword>
<evidence type="ECO:0000256" key="5">
    <source>
        <dbReference type="ARBA" id="ARBA00022729"/>
    </source>
</evidence>
<comment type="caution">
    <text evidence="8">The sequence shown here is derived from an EMBL/GenBank/DDBJ whole genome shotgun (WGS) entry which is preliminary data.</text>
</comment>
<dbReference type="InterPro" id="IPR033870">
    <property type="entry name" value="FatB"/>
</dbReference>
<reference evidence="8 9" key="1">
    <citation type="submission" date="2021-01" db="EMBL/GenBank/DDBJ databases">
        <title>011410 draft genome.</title>
        <authorList>
            <person name="Lang L."/>
        </authorList>
    </citation>
    <scope>NUCLEOTIDE SEQUENCE [LARGE SCALE GENOMIC DNA]</scope>
    <source>
        <strain evidence="8 9">KCTC 42845</strain>
    </source>
</reference>